<feature type="transmembrane region" description="Helical" evidence="8">
    <location>
        <begin position="6"/>
        <end position="28"/>
    </location>
</feature>
<evidence type="ECO:0000313" key="10">
    <source>
        <dbReference type="Proteomes" id="UP000092627"/>
    </source>
</evidence>
<feature type="compositionally biased region" description="Acidic residues" evidence="7">
    <location>
        <begin position="239"/>
        <end position="251"/>
    </location>
</feature>
<sequence length="267" mass="29959">MNFANGLFSAGFEWFGWIVAVLTCLVALRQAPWRALIENTALQHRFLGCAVGLAVLWQMSVNLNVGVIIHFMGMTTLTLFFGWPLALLAGLLALLVDTLLNGQQWSVFGCNLLFNAVIPALVTWWLHVRIERFKPSNPFVFILGTGFFGCVLSTSVATLVAVTALKLFGVLELKLTLADYLGYLPIFVFPEAVVNGMFISATTILHPHVVVAFNEARYFKQTEREMILDEHIEPSLDLEQTEAPEEGEDDDSRYRPPKDWYDKDKDS</sequence>
<feature type="transmembrane region" description="Helical" evidence="8">
    <location>
        <begin position="49"/>
        <end position="71"/>
    </location>
</feature>
<dbReference type="InterPro" id="IPR002751">
    <property type="entry name" value="CbiM/NikMN"/>
</dbReference>
<feature type="region of interest" description="Disordered" evidence="7">
    <location>
        <begin position="231"/>
        <end position="267"/>
    </location>
</feature>
<dbReference type="GO" id="GO:0005886">
    <property type="term" value="C:plasma membrane"/>
    <property type="evidence" value="ECO:0007669"/>
    <property type="project" value="UniProtKB-SubCell"/>
</dbReference>
<dbReference type="Proteomes" id="UP000092627">
    <property type="component" value="Unassembled WGS sequence"/>
</dbReference>
<evidence type="ECO:0000256" key="1">
    <source>
        <dbReference type="ARBA" id="ARBA00004651"/>
    </source>
</evidence>
<keyword evidence="3" id="KW-1003">Cell membrane</keyword>
<dbReference type="RefSeq" id="WP_067204328.1">
    <property type="nucleotide sequence ID" value="NZ_FLOC01000001.1"/>
</dbReference>
<reference evidence="9 10" key="1">
    <citation type="submission" date="2016-06" db="EMBL/GenBank/DDBJ databases">
        <authorList>
            <person name="Kjaerup R.B."/>
            <person name="Dalgaard T.S."/>
            <person name="Juul-Madsen H.R."/>
        </authorList>
    </citation>
    <scope>NUCLEOTIDE SEQUENCE [LARGE SCALE GENOMIC DNA]</scope>
    <source>
        <strain evidence="9 10">CECT 5080</strain>
    </source>
</reference>
<evidence type="ECO:0008006" key="11">
    <source>
        <dbReference type="Google" id="ProtNLM"/>
    </source>
</evidence>
<accession>A0A1A8T158</accession>
<feature type="transmembrane region" description="Helical" evidence="8">
    <location>
        <begin position="180"/>
        <end position="199"/>
    </location>
</feature>
<feature type="transmembrane region" description="Helical" evidence="8">
    <location>
        <begin position="139"/>
        <end position="168"/>
    </location>
</feature>
<dbReference type="Pfam" id="PF01891">
    <property type="entry name" value="CbiM"/>
    <property type="match status" value="1"/>
</dbReference>
<keyword evidence="10" id="KW-1185">Reference proteome</keyword>
<keyword evidence="6 8" id="KW-0472">Membrane</keyword>
<dbReference type="STRING" id="295068.MAQ5080_00242"/>
<gene>
    <name evidence="9" type="ORF">MAQ5080_00242</name>
</gene>
<evidence type="ECO:0000256" key="5">
    <source>
        <dbReference type="ARBA" id="ARBA00022989"/>
    </source>
</evidence>
<dbReference type="AlphaFoldDB" id="A0A1A8T158"/>
<feature type="transmembrane region" description="Helical" evidence="8">
    <location>
        <begin position="108"/>
        <end position="127"/>
    </location>
</feature>
<evidence type="ECO:0000256" key="4">
    <source>
        <dbReference type="ARBA" id="ARBA00022692"/>
    </source>
</evidence>
<protein>
    <recommendedName>
        <fullName evidence="11">Cobalt transport protein CbiM</fullName>
    </recommendedName>
</protein>
<evidence type="ECO:0000256" key="2">
    <source>
        <dbReference type="ARBA" id="ARBA00022448"/>
    </source>
</evidence>
<name>A0A1A8T158_9GAMM</name>
<comment type="subcellular location">
    <subcellularLocation>
        <location evidence="1">Cell membrane</location>
        <topology evidence="1">Multi-pass membrane protein</topology>
    </subcellularLocation>
</comment>
<dbReference type="EMBL" id="FLOC01000001">
    <property type="protein sequence ID" value="SBS25347.1"/>
    <property type="molecule type" value="Genomic_DNA"/>
</dbReference>
<organism evidence="9 10">
    <name type="scientific">Marinomonas aquimarina</name>
    <dbReference type="NCBI Taxonomy" id="295068"/>
    <lineage>
        <taxon>Bacteria</taxon>
        <taxon>Pseudomonadati</taxon>
        <taxon>Pseudomonadota</taxon>
        <taxon>Gammaproteobacteria</taxon>
        <taxon>Oceanospirillales</taxon>
        <taxon>Oceanospirillaceae</taxon>
        <taxon>Marinomonas</taxon>
    </lineage>
</organism>
<keyword evidence="5 8" id="KW-1133">Transmembrane helix</keyword>
<proteinExistence type="predicted"/>
<keyword evidence="2" id="KW-0813">Transport</keyword>
<evidence type="ECO:0000256" key="7">
    <source>
        <dbReference type="SAM" id="MobiDB-lite"/>
    </source>
</evidence>
<keyword evidence="4 8" id="KW-0812">Transmembrane</keyword>
<feature type="compositionally biased region" description="Basic and acidic residues" evidence="7">
    <location>
        <begin position="252"/>
        <end position="267"/>
    </location>
</feature>
<evidence type="ECO:0000256" key="8">
    <source>
        <dbReference type="SAM" id="Phobius"/>
    </source>
</evidence>
<evidence type="ECO:0000256" key="6">
    <source>
        <dbReference type="ARBA" id="ARBA00023136"/>
    </source>
</evidence>
<dbReference type="GO" id="GO:0000041">
    <property type="term" value="P:transition metal ion transport"/>
    <property type="evidence" value="ECO:0007669"/>
    <property type="project" value="InterPro"/>
</dbReference>
<feature type="transmembrane region" description="Helical" evidence="8">
    <location>
        <begin position="77"/>
        <end position="96"/>
    </location>
</feature>
<evidence type="ECO:0000256" key="3">
    <source>
        <dbReference type="ARBA" id="ARBA00022475"/>
    </source>
</evidence>
<dbReference type="Gene3D" id="1.10.1760.20">
    <property type="match status" value="1"/>
</dbReference>
<evidence type="ECO:0000313" key="9">
    <source>
        <dbReference type="EMBL" id="SBS25347.1"/>
    </source>
</evidence>